<dbReference type="InterPro" id="IPR029044">
    <property type="entry name" value="Nucleotide-diphossugar_trans"/>
</dbReference>
<keyword evidence="4" id="KW-0472">Membrane</keyword>
<dbReference type="EMBL" id="VUMT01000001">
    <property type="protein sequence ID" value="MSS62426.1"/>
    <property type="molecule type" value="Genomic_DNA"/>
</dbReference>
<evidence type="ECO:0000256" key="1">
    <source>
        <dbReference type="ARBA" id="ARBA00006739"/>
    </source>
</evidence>
<evidence type="ECO:0000256" key="3">
    <source>
        <dbReference type="ARBA" id="ARBA00022679"/>
    </source>
</evidence>
<proteinExistence type="inferred from homology"/>
<dbReference type="Gene3D" id="3.90.550.10">
    <property type="entry name" value="Spore Coat Polysaccharide Biosynthesis Protein SpsA, Chain A"/>
    <property type="match status" value="1"/>
</dbReference>
<dbReference type="Proteomes" id="UP000482209">
    <property type="component" value="Unassembled WGS sequence"/>
</dbReference>
<dbReference type="PANTHER" id="PTHR43630">
    <property type="entry name" value="POLY-BETA-1,6-N-ACETYL-D-GLUCOSAMINE SYNTHASE"/>
    <property type="match status" value="1"/>
</dbReference>
<feature type="transmembrane region" description="Helical" evidence="4">
    <location>
        <begin position="339"/>
        <end position="362"/>
    </location>
</feature>
<comment type="similarity">
    <text evidence="1">Belongs to the glycosyltransferase 2 family.</text>
</comment>
<dbReference type="CDD" id="cd06438">
    <property type="entry name" value="EpsO_like"/>
    <property type="match status" value="1"/>
</dbReference>
<dbReference type="PANTHER" id="PTHR43630:SF1">
    <property type="entry name" value="POLY-BETA-1,6-N-ACETYL-D-GLUCOSAMINE SYNTHASE"/>
    <property type="match status" value="1"/>
</dbReference>
<evidence type="ECO:0000313" key="5">
    <source>
        <dbReference type="EMBL" id="MSS62426.1"/>
    </source>
</evidence>
<dbReference type="GO" id="GO:0016757">
    <property type="term" value="F:glycosyltransferase activity"/>
    <property type="evidence" value="ECO:0007669"/>
    <property type="project" value="UniProtKB-KW"/>
</dbReference>
<protein>
    <submittedName>
        <fullName evidence="5">Glycosyltransferase</fullName>
    </submittedName>
</protein>
<dbReference type="AlphaFoldDB" id="A0A6L5XUE5"/>
<sequence>MEHIFHIITVAFSVFIMACFFYQGIYVVIGLLFKPKKFEASKQHRYAVLISARNESTVIAHLIHSIKTQTYPGELVDVFVVADNCTDNTAEISREAGAIVYERFNKSLVGKGYALHYLLELIDKDYGISNYDGYFVFDADNVLEKDYIEQMNKVFDNGYRIVTSYRNSKNFGSNWISSGYALWFLREAKFVNNARMLLGVSCAVSGTGFLIHSDIIKENNGWNYYLLTEDIQFSVDNILKGEKIGYCGDAIFYDEQPVTFKDSWNQRLRWSRGFYQVFFRYGKQLAERAFFKFDFSCYDMFITLVPGIGLSIISGILGGISLLSGVLNYRIILMLISKALLSSLSSIYLTFFLLGLITLITEWKRICCKPGKKVFYLFTFPIFMFTYIPISFVALFHNPQWKPILHSVSITTQEIHEL</sequence>
<comment type="caution">
    <text evidence="5">The sequence shown here is derived from an EMBL/GenBank/DDBJ whole genome shotgun (WGS) entry which is preliminary data.</text>
</comment>
<organism evidence="5 6">
    <name type="scientific">Velocimicrobium porci</name>
    <dbReference type="NCBI Taxonomy" id="2606634"/>
    <lineage>
        <taxon>Bacteria</taxon>
        <taxon>Bacillati</taxon>
        <taxon>Bacillota</taxon>
        <taxon>Clostridia</taxon>
        <taxon>Lachnospirales</taxon>
        <taxon>Lachnospiraceae</taxon>
        <taxon>Velocimicrobium</taxon>
    </lineage>
</organism>
<keyword evidence="4" id="KW-1133">Transmembrane helix</keyword>
<feature type="transmembrane region" description="Helical" evidence="4">
    <location>
        <begin position="6"/>
        <end position="33"/>
    </location>
</feature>
<dbReference type="Pfam" id="PF13641">
    <property type="entry name" value="Glyco_tranf_2_3"/>
    <property type="match status" value="1"/>
</dbReference>
<keyword evidence="6" id="KW-1185">Reference proteome</keyword>
<dbReference type="SUPFAM" id="SSF53448">
    <property type="entry name" value="Nucleotide-diphospho-sugar transferases"/>
    <property type="match status" value="1"/>
</dbReference>
<keyword evidence="2" id="KW-0328">Glycosyltransferase</keyword>
<name>A0A6L5XUE5_9FIRM</name>
<evidence type="ECO:0000256" key="4">
    <source>
        <dbReference type="SAM" id="Phobius"/>
    </source>
</evidence>
<gene>
    <name evidence="5" type="ORF">FYJ58_00775</name>
</gene>
<accession>A0A6L5XUE5</accession>
<keyword evidence="4" id="KW-0812">Transmembrane</keyword>
<reference evidence="5 6" key="1">
    <citation type="submission" date="2019-08" db="EMBL/GenBank/DDBJ databases">
        <title>In-depth cultivation of the pig gut microbiome towards novel bacterial diversity and tailored functional studies.</title>
        <authorList>
            <person name="Wylensek D."/>
            <person name="Hitch T.C.A."/>
            <person name="Clavel T."/>
        </authorList>
    </citation>
    <scope>NUCLEOTIDE SEQUENCE [LARGE SCALE GENOMIC DNA]</scope>
    <source>
        <strain evidence="5 6">WCA-693-APC-MOT-I</strain>
    </source>
</reference>
<feature type="transmembrane region" description="Helical" evidence="4">
    <location>
        <begin position="374"/>
        <end position="396"/>
    </location>
</feature>
<evidence type="ECO:0000256" key="2">
    <source>
        <dbReference type="ARBA" id="ARBA00022676"/>
    </source>
</evidence>
<dbReference type="RefSeq" id="WP_154515787.1">
    <property type="nucleotide sequence ID" value="NZ_VUMT01000001.1"/>
</dbReference>
<evidence type="ECO:0000313" key="6">
    <source>
        <dbReference type="Proteomes" id="UP000482209"/>
    </source>
</evidence>
<keyword evidence="3 5" id="KW-0808">Transferase</keyword>
<feature type="transmembrane region" description="Helical" evidence="4">
    <location>
        <begin position="301"/>
        <end position="327"/>
    </location>
</feature>